<dbReference type="VEuPathDB" id="ToxoDB:CSUI_011253"/>
<feature type="region of interest" description="Disordered" evidence="1">
    <location>
        <begin position="138"/>
        <end position="313"/>
    </location>
</feature>
<feature type="region of interest" description="Disordered" evidence="1">
    <location>
        <begin position="1"/>
        <end position="22"/>
    </location>
</feature>
<feature type="non-terminal residue" evidence="2">
    <location>
        <position position="1"/>
    </location>
</feature>
<protein>
    <submittedName>
        <fullName evidence="2">Uncharacterized protein</fullName>
    </submittedName>
</protein>
<feature type="compositionally biased region" description="Polar residues" evidence="1">
    <location>
        <begin position="279"/>
        <end position="313"/>
    </location>
</feature>
<sequence>SGDRSAEKRVGVSSSRPSPWGWLIRQDQEGADSNIETVGGCGFEAFDWKFVCCPYHREIRAPQPAVLSPPPPPSLIFPYSDSIFKPQTPSGLVACLDDHGAGAFPSASPLLIRQSVSPPPPPEVLAATPLPRYYEVPAISPTTQGPEARRYFIPPPSTADQQRLRGASYPSSLRTTAEDHHRHHLHMHPHPSQGGGHHYYDYYYSNEPPAGRPPSSAQRPAYLISRENHTNDHSTYHTQDTRSERFSSTPAFPIPLPEINPATSSPQSFFASSSRPQQEQQGGPNASYGNHPSSSLGYSPNLLSSKQTRGMVA</sequence>
<feature type="compositionally biased region" description="Basic and acidic residues" evidence="1">
    <location>
        <begin position="226"/>
        <end position="245"/>
    </location>
</feature>
<dbReference type="Proteomes" id="UP000221165">
    <property type="component" value="Unassembled WGS sequence"/>
</dbReference>
<dbReference type="AlphaFoldDB" id="A0A2C6KF35"/>
<dbReference type="EMBL" id="MIGC01010409">
    <property type="protein sequence ID" value="PHJ14936.1"/>
    <property type="molecule type" value="Genomic_DNA"/>
</dbReference>
<feature type="compositionally biased region" description="Basic and acidic residues" evidence="1">
    <location>
        <begin position="1"/>
        <end position="10"/>
    </location>
</feature>
<proteinExistence type="predicted"/>
<evidence type="ECO:0000256" key="1">
    <source>
        <dbReference type="SAM" id="MobiDB-lite"/>
    </source>
</evidence>
<gene>
    <name evidence="2" type="ORF">CSUI_011253</name>
</gene>
<name>A0A2C6KF35_9APIC</name>
<keyword evidence="3" id="KW-1185">Reference proteome</keyword>
<evidence type="ECO:0000313" key="3">
    <source>
        <dbReference type="Proteomes" id="UP000221165"/>
    </source>
</evidence>
<comment type="caution">
    <text evidence="2">The sequence shown here is derived from an EMBL/GenBank/DDBJ whole genome shotgun (WGS) entry which is preliminary data.</text>
</comment>
<dbReference type="GeneID" id="94434565"/>
<dbReference type="RefSeq" id="XP_067916670.1">
    <property type="nucleotide sequence ID" value="XM_068071354.1"/>
</dbReference>
<reference evidence="2 3" key="1">
    <citation type="journal article" date="2017" name="Int. J. Parasitol.">
        <title>The genome of the protozoan parasite Cystoisospora suis and a reverse vaccinology approach to identify vaccine candidates.</title>
        <authorList>
            <person name="Palmieri N."/>
            <person name="Shrestha A."/>
            <person name="Ruttkowski B."/>
            <person name="Beck T."/>
            <person name="Vogl C."/>
            <person name="Tomley F."/>
            <person name="Blake D.P."/>
            <person name="Joachim A."/>
        </authorList>
    </citation>
    <scope>NUCLEOTIDE SEQUENCE [LARGE SCALE GENOMIC DNA]</scope>
    <source>
        <strain evidence="2 3">Wien I</strain>
    </source>
</reference>
<evidence type="ECO:0000313" key="2">
    <source>
        <dbReference type="EMBL" id="PHJ14936.1"/>
    </source>
</evidence>
<accession>A0A2C6KF35</accession>
<organism evidence="2 3">
    <name type="scientific">Cystoisospora suis</name>
    <dbReference type="NCBI Taxonomy" id="483139"/>
    <lineage>
        <taxon>Eukaryota</taxon>
        <taxon>Sar</taxon>
        <taxon>Alveolata</taxon>
        <taxon>Apicomplexa</taxon>
        <taxon>Conoidasida</taxon>
        <taxon>Coccidia</taxon>
        <taxon>Eucoccidiorida</taxon>
        <taxon>Eimeriorina</taxon>
        <taxon>Sarcocystidae</taxon>
        <taxon>Cystoisospora</taxon>
    </lineage>
</organism>
<feature type="compositionally biased region" description="Low complexity" evidence="1">
    <location>
        <begin position="261"/>
        <end position="278"/>
    </location>
</feature>